<reference evidence="2 3" key="1">
    <citation type="submission" date="2021-04" db="EMBL/GenBank/DDBJ databases">
        <authorList>
            <person name="Bliznina A."/>
        </authorList>
    </citation>
    <scope>NUCLEOTIDE SEQUENCE [LARGE SCALE GENOMIC DNA]</scope>
</reference>
<evidence type="ECO:0000313" key="3">
    <source>
        <dbReference type="Proteomes" id="UP001158576"/>
    </source>
</evidence>
<gene>
    <name evidence="2" type="ORF">OKIOD_LOCUS11980</name>
</gene>
<sequence>MPRPSLVSLDRDCIPVVDSYRAKLQKKAEKVLSTVIPEELAKLDEVLQNSMMKSDFQDEVRDFTEETVSSYEMMLDEIAEANQERAQSIFCIES</sequence>
<dbReference type="InterPro" id="IPR036252">
    <property type="entry name" value="Proteasome_activ_sf"/>
</dbReference>
<name>A0ABN7SXT3_OIKDI</name>
<feature type="domain" description="Proteasome activator PA28 N-terminal" evidence="1">
    <location>
        <begin position="17"/>
        <end position="55"/>
    </location>
</feature>
<dbReference type="InterPro" id="IPR003185">
    <property type="entry name" value="Proteasome_activ_PA28_N"/>
</dbReference>
<evidence type="ECO:0000313" key="2">
    <source>
        <dbReference type="EMBL" id="CAG5107227.1"/>
    </source>
</evidence>
<protein>
    <submittedName>
        <fullName evidence="2">Oidioi.mRNA.OKI2018_I69.chr1.g3215.t1.cds</fullName>
    </submittedName>
</protein>
<dbReference type="Proteomes" id="UP001158576">
    <property type="component" value="Chromosome 1"/>
</dbReference>
<organism evidence="2 3">
    <name type="scientific">Oikopleura dioica</name>
    <name type="common">Tunicate</name>
    <dbReference type="NCBI Taxonomy" id="34765"/>
    <lineage>
        <taxon>Eukaryota</taxon>
        <taxon>Metazoa</taxon>
        <taxon>Chordata</taxon>
        <taxon>Tunicata</taxon>
        <taxon>Appendicularia</taxon>
        <taxon>Copelata</taxon>
        <taxon>Oikopleuridae</taxon>
        <taxon>Oikopleura</taxon>
    </lineage>
</organism>
<dbReference type="InterPro" id="IPR036996">
    <property type="entry name" value="PA28_N_sf"/>
</dbReference>
<dbReference type="SUPFAM" id="SSF47216">
    <property type="entry name" value="Proteasome activator"/>
    <property type="match status" value="1"/>
</dbReference>
<dbReference type="Gene3D" id="1.20.5.120">
    <property type="entry name" value="Proteasome activator pa28, N-terminal domain"/>
    <property type="match status" value="1"/>
</dbReference>
<dbReference type="Pfam" id="PF02251">
    <property type="entry name" value="PA28_N"/>
    <property type="match status" value="1"/>
</dbReference>
<proteinExistence type="predicted"/>
<keyword evidence="3" id="KW-1185">Reference proteome</keyword>
<dbReference type="EMBL" id="OU015566">
    <property type="protein sequence ID" value="CAG5107227.1"/>
    <property type="molecule type" value="Genomic_DNA"/>
</dbReference>
<evidence type="ECO:0000259" key="1">
    <source>
        <dbReference type="Pfam" id="PF02251"/>
    </source>
</evidence>
<accession>A0ABN7SXT3</accession>